<gene>
    <name evidence="1" type="ORF">B6U37_03985</name>
</gene>
<sequence>MSKVYIVSDKNSNRISESLNDQYVRKGPALFMTPYKRKAILLAGFYKHNACIINSEEIVIDEYESLDDMFAISKSWTLKELEDEDSK</sequence>
<name>A0A1V9U243_9LACO</name>
<evidence type="ECO:0000313" key="2">
    <source>
        <dbReference type="Proteomes" id="UP000192353"/>
    </source>
</evidence>
<reference evidence="1 2" key="1">
    <citation type="submission" date="2017-03" db="EMBL/GenBank/DDBJ databases">
        <title>Phylogenomics and comparative genomics of Lactobacillus salivarius, a mammalian gut commensal.</title>
        <authorList>
            <person name="Harris H.M."/>
        </authorList>
    </citation>
    <scope>NUCLEOTIDE SEQUENCE [LARGE SCALE GENOMIC DNA]</scope>
    <source>
        <strain evidence="1 2">AH4231</strain>
    </source>
</reference>
<accession>A0A1V9U243</accession>
<organism evidence="1 2">
    <name type="scientific">Ligilactobacillus salivarius</name>
    <dbReference type="NCBI Taxonomy" id="1624"/>
    <lineage>
        <taxon>Bacteria</taxon>
        <taxon>Bacillati</taxon>
        <taxon>Bacillota</taxon>
        <taxon>Bacilli</taxon>
        <taxon>Lactobacillales</taxon>
        <taxon>Lactobacillaceae</taxon>
        <taxon>Ligilactobacillus</taxon>
    </lineage>
</organism>
<protein>
    <submittedName>
        <fullName evidence="1">Uncharacterized protein</fullName>
    </submittedName>
</protein>
<comment type="caution">
    <text evidence="1">The sequence shown here is derived from an EMBL/GenBank/DDBJ whole genome shotgun (WGS) entry which is preliminary data.</text>
</comment>
<dbReference type="RefSeq" id="WP_081515726.1">
    <property type="nucleotide sequence ID" value="NZ_NBEW01000031.1"/>
</dbReference>
<dbReference type="EMBL" id="NBEY01000032">
    <property type="protein sequence ID" value="OQR25654.1"/>
    <property type="molecule type" value="Genomic_DNA"/>
</dbReference>
<evidence type="ECO:0000313" key="1">
    <source>
        <dbReference type="EMBL" id="OQR25654.1"/>
    </source>
</evidence>
<dbReference type="Proteomes" id="UP000192353">
    <property type="component" value="Unassembled WGS sequence"/>
</dbReference>
<proteinExistence type="predicted"/>
<dbReference type="AlphaFoldDB" id="A0A1V9U243"/>